<dbReference type="EMBL" id="JBHTHM010000235">
    <property type="protein sequence ID" value="MFD0783819.1"/>
    <property type="molecule type" value="Genomic_DNA"/>
</dbReference>
<dbReference type="PANTHER" id="PTHR43441:SF10">
    <property type="entry name" value="ACETYLTRANSFERASE"/>
    <property type="match status" value="1"/>
</dbReference>
<dbReference type="InterPro" id="IPR051908">
    <property type="entry name" value="Ribosomal_N-acetyltransferase"/>
</dbReference>
<dbReference type="PROSITE" id="PS51186">
    <property type="entry name" value="GNAT"/>
    <property type="match status" value="1"/>
</dbReference>
<dbReference type="GO" id="GO:0016746">
    <property type="term" value="F:acyltransferase activity"/>
    <property type="evidence" value="ECO:0007669"/>
    <property type="project" value="UniProtKB-KW"/>
</dbReference>
<dbReference type="Pfam" id="PF13302">
    <property type="entry name" value="Acetyltransf_3"/>
    <property type="match status" value="1"/>
</dbReference>
<evidence type="ECO:0000313" key="2">
    <source>
        <dbReference type="EMBL" id="MFD0783819.1"/>
    </source>
</evidence>
<comment type="caution">
    <text evidence="2">The sequence shown here is derived from an EMBL/GenBank/DDBJ whole genome shotgun (WGS) entry which is preliminary data.</text>
</comment>
<evidence type="ECO:0000313" key="3">
    <source>
        <dbReference type="Proteomes" id="UP001597053"/>
    </source>
</evidence>
<keyword evidence="2" id="KW-0012">Acyltransferase</keyword>
<accession>A0ABW2ZZE1</accession>
<sequence>MDSALSTPPTIPAGTLAAGPQPVLAAPADLLLRPWEAADVPIFLAAYRDPEIQRWHTRRPASEEQVRDWFDRYHQDWAQEKGAHWAVTRGGGEVLGRIAMRGIDLDDGVAECAYWVLPAARGAGVASGALTAVSGWALGAAGFHRLELDHSNRNLASCRVAVKSGFLLEGIKRSDAVHSDGRHDMHLHARIRGDEQAA</sequence>
<gene>
    <name evidence="2" type="ORF">ACFQZ8_07815</name>
</gene>
<dbReference type="PANTHER" id="PTHR43441">
    <property type="entry name" value="RIBOSOMAL-PROTEIN-SERINE ACETYLTRANSFERASE"/>
    <property type="match status" value="1"/>
</dbReference>
<dbReference type="CDD" id="cd04301">
    <property type="entry name" value="NAT_SF"/>
    <property type="match status" value="1"/>
</dbReference>
<keyword evidence="2" id="KW-0808">Transferase</keyword>
<proteinExistence type="predicted"/>
<keyword evidence="3" id="KW-1185">Reference proteome</keyword>
<dbReference type="InterPro" id="IPR000182">
    <property type="entry name" value="GNAT_dom"/>
</dbReference>
<dbReference type="SUPFAM" id="SSF55729">
    <property type="entry name" value="Acyl-CoA N-acyltransferases (Nat)"/>
    <property type="match status" value="1"/>
</dbReference>
<name>A0ABW2ZZE1_9ACTN</name>
<evidence type="ECO:0000259" key="1">
    <source>
        <dbReference type="PROSITE" id="PS51186"/>
    </source>
</evidence>
<protein>
    <submittedName>
        <fullName evidence="2">GNAT family N-acetyltransferase</fullName>
        <ecNumber evidence="2">2.3.-.-</ecNumber>
    </submittedName>
</protein>
<dbReference type="Proteomes" id="UP001597053">
    <property type="component" value="Unassembled WGS sequence"/>
</dbReference>
<reference evidence="3" key="1">
    <citation type="journal article" date="2019" name="Int. J. Syst. Evol. Microbiol.">
        <title>The Global Catalogue of Microorganisms (GCM) 10K type strain sequencing project: providing services to taxonomists for standard genome sequencing and annotation.</title>
        <authorList>
            <consortium name="The Broad Institute Genomics Platform"/>
            <consortium name="The Broad Institute Genome Sequencing Center for Infectious Disease"/>
            <person name="Wu L."/>
            <person name="Ma J."/>
        </authorList>
    </citation>
    <scope>NUCLEOTIDE SEQUENCE [LARGE SCALE GENOMIC DNA]</scope>
    <source>
        <strain evidence="3">JCM 32148</strain>
    </source>
</reference>
<feature type="domain" description="N-acetyltransferase" evidence="1">
    <location>
        <begin position="30"/>
        <end position="194"/>
    </location>
</feature>
<organism evidence="2 3">
    <name type="scientific">Micromonospora azadirachtae</name>
    <dbReference type="NCBI Taxonomy" id="1970735"/>
    <lineage>
        <taxon>Bacteria</taxon>
        <taxon>Bacillati</taxon>
        <taxon>Actinomycetota</taxon>
        <taxon>Actinomycetes</taxon>
        <taxon>Micromonosporales</taxon>
        <taxon>Micromonosporaceae</taxon>
        <taxon>Micromonospora</taxon>
    </lineage>
</organism>
<dbReference type="InterPro" id="IPR016181">
    <property type="entry name" value="Acyl_CoA_acyltransferase"/>
</dbReference>
<dbReference type="EC" id="2.3.-.-" evidence="2"/>
<dbReference type="Gene3D" id="3.40.630.30">
    <property type="match status" value="1"/>
</dbReference>